<feature type="transmembrane region" description="Helical" evidence="6">
    <location>
        <begin position="88"/>
        <end position="107"/>
    </location>
</feature>
<dbReference type="Pfam" id="PF00528">
    <property type="entry name" value="BPD_transp_1"/>
    <property type="match status" value="1"/>
</dbReference>
<keyword evidence="3 6" id="KW-0812">Transmembrane</keyword>
<feature type="transmembrane region" description="Helical" evidence="6">
    <location>
        <begin position="128"/>
        <end position="146"/>
    </location>
</feature>
<comment type="caution">
    <text evidence="8">The sequence shown here is derived from an EMBL/GenBank/DDBJ whole genome shotgun (WGS) entry which is preliminary data.</text>
</comment>
<proteinExistence type="inferred from homology"/>
<evidence type="ECO:0000256" key="3">
    <source>
        <dbReference type="ARBA" id="ARBA00022692"/>
    </source>
</evidence>
<keyword evidence="9" id="KW-1185">Reference proteome</keyword>
<evidence type="ECO:0000313" key="9">
    <source>
        <dbReference type="Proteomes" id="UP000480151"/>
    </source>
</evidence>
<comment type="similarity">
    <text evidence="6">Belongs to the binding-protein-dependent transport system permease family.</text>
</comment>
<dbReference type="Gene3D" id="1.10.3720.10">
    <property type="entry name" value="MetI-like"/>
    <property type="match status" value="1"/>
</dbReference>
<keyword evidence="5 6" id="KW-0472">Membrane</keyword>
<dbReference type="InterPro" id="IPR035906">
    <property type="entry name" value="MetI-like_sf"/>
</dbReference>
<dbReference type="FunFam" id="1.10.3720.10:FF:000001">
    <property type="entry name" value="Glycine betaine ABC transporter, permease"/>
    <property type="match status" value="1"/>
</dbReference>
<feature type="transmembrane region" description="Helical" evidence="6">
    <location>
        <begin position="182"/>
        <end position="201"/>
    </location>
</feature>
<evidence type="ECO:0000313" key="8">
    <source>
        <dbReference type="EMBL" id="NGM82444.1"/>
    </source>
</evidence>
<sequence>METLVESVQYIFAHTDTFLTAVKIHLTLSVTAMLIGIILCVPLGIYLAKSNKGSVFLLNLINMGRVIPSLAVLAFVMPYLGIGFVPSLFALTMLVCPPILINTVAALKELDKSIIEAAHGIGMDQRRVLYKVELPLALPVIITGIRTSFVDVIAGASIAAFIGGGGLGEFIINGLVLMKPSLLFVGAIPIALLALLVDMLMGRLQKWVSPPGV</sequence>
<evidence type="ECO:0000256" key="4">
    <source>
        <dbReference type="ARBA" id="ARBA00022989"/>
    </source>
</evidence>
<dbReference type="PANTHER" id="PTHR30177:SF4">
    <property type="entry name" value="OSMOPROTECTANT IMPORT PERMEASE PROTEIN OSMW"/>
    <property type="match status" value="1"/>
</dbReference>
<dbReference type="Proteomes" id="UP000480151">
    <property type="component" value="Unassembled WGS sequence"/>
</dbReference>
<feature type="transmembrane region" description="Helical" evidence="6">
    <location>
        <begin position="152"/>
        <end position="175"/>
    </location>
</feature>
<feature type="transmembrane region" description="Helical" evidence="6">
    <location>
        <begin position="24"/>
        <end position="48"/>
    </location>
</feature>
<dbReference type="SUPFAM" id="SSF161098">
    <property type="entry name" value="MetI-like"/>
    <property type="match status" value="1"/>
</dbReference>
<dbReference type="GO" id="GO:0031460">
    <property type="term" value="P:glycine betaine transport"/>
    <property type="evidence" value="ECO:0007669"/>
    <property type="project" value="TreeGrafter"/>
</dbReference>
<dbReference type="EMBL" id="JAAKGU010000003">
    <property type="protein sequence ID" value="NGM82444.1"/>
    <property type="molecule type" value="Genomic_DNA"/>
</dbReference>
<dbReference type="PANTHER" id="PTHR30177">
    <property type="entry name" value="GLYCINE BETAINE/L-PROLINE TRANSPORT SYSTEM PERMEASE PROTEIN PROW"/>
    <property type="match status" value="1"/>
</dbReference>
<gene>
    <name evidence="8" type="ORF">G5B47_08440</name>
</gene>
<comment type="subcellular location">
    <subcellularLocation>
        <location evidence="6">Cell membrane</location>
        <topology evidence="6">Multi-pass membrane protein</topology>
    </subcellularLocation>
    <subcellularLocation>
        <location evidence="1">Membrane</location>
        <topology evidence="1">Multi-pass membrane protein</topology>
    </subcellularLocation>
</comment>
<dbReference type="PROSITE" id="PS50928">
    <property type="entry name" value="ABC_TM1"/>
    <property type="match status" value="1"/>
</dbReference>
<organism evidence="8 9">
    <name type="scientific">Paenibacillus apii</name>
    <dbReference type="NCBI Taxonomy" id="1850370"/>
    <lineage>
        <taxon>Bacteria</taxon>
        <taxon>Bacillati</taxon>
        <taxon>Bacillota</taxon>
        <taxon>Bacilli</taxon>
        <taxon>Bacillales</taxon>
        <taxon>Paenibacillaceae</taxon>
        <taxon>Paenibacillus</taxon>
    </lineage>
</organism>
<dbReference type="InterPro" id="IPR051204">
    <property type="entry name" value="ABC_transp_perm/SBD"/>
</dbReference>
<feature type="domain" description="ABC transmembrane type-1" evidence="7">
    <location>
        <begin position="22"/>
        <end position="201"/>
    </location>
</feature>
<evidence type="ECO:0000256" key="1">
    <source>
        <dbReference type="ARBA" id="ARBA00004141"/>
    </source>
</evidence>
<keyword evidence="4 6" id="KW-1133">Transmembrane helix</keyword>
<dbReference type="AlphaFoldDB" id="A0A6M1PIR7"/>
<dbReference type="CDD" id="cd06261">
    <property type="entry name" value="TM_PBP2"/>
    <property type="match status" value="1"/>
</dbReference>
<evidence type="ECO:0000256" key="2">
    <source>
        <dbReference type="ARBA" id="ARBA00022448"/>
    </source>
</evidence>
<protein>
    <submittedName>
        <fullName evidence="8">ABC transporter permease</fullName>
    </submittedName>
</protein>
<keyword evidence="2 6" id="KW-0813">Transport</keyword>
<feature type="transmembrane region" description="Helical" evidence="6">
    <location>
        <begin position="60"/>
        <end position="82"/>
    </location>
</feature>
<dbReference type="GO" id="GO:0055085">
    <property type="term" value="P:transmembrane transport"/>
    <property type="evidence" value="ECO:0007669"/>
    <property type="project" value="InterPro"/>
</dbReference>
<dbReference type="InterPro" id="IPR000515">
    <property type="entry name" value="MetI-like"/>
</dbReference>
<dbReference type="GO" id="GO:0005886">
    <property type="term" value="C:plasma membrane"/>
    <property type="evidence" value="ECO:0007669"/>
    <property type="project" value="UniProtKB-SubCell"/>
</dbReference>
<evidence type="ECO:0000259" key="7">
    <source>
        <dbReference type="PROSITE" id="PS50928"/>
    </source>
</evidence>
<evidence type="ECO:0000256" key="5">
    <source>
        <dbReference type="ARBA" id="ARBA00023136"/>
    </source>
</evidence>
<name>A0A6M1PIR7_9BACL</name>
<reference evidence="8 9" key="1">
    <citation type="submission" date="2020-02" db="EMBL/GenBank/DDBJ databases">
        <authorList>
            <person name="Gao J."/>
            <person name="Sun J."/>
        </authorList>
    </citation>
    <scope>NUCLEOTIDE SEQUENCE [LARGE SCALE GENOMIC DNA]</scope>
    <source>
        <strain evidence="8 9">7124</strain>
    </source>
</reference>
<accession>A0A6M1PIR7</accession>
<evidence type="ECO:0000256" key="6">
    <source>
        <dbReference type="RuleBase" id="RU363032"/>
    </source>
</evidence>